<sequence length="267" mass="29950">MQACQTMQGASLCRIPAFTTRNFRWATYFLPNELQTIDAWDFVSADSLQTGWIAATNSDKTTTVPHWWHTSHTIGNEKNLNDDDMEGELERNDNTDLNDDCRMAKALARERPYCVPMEAVDAFVIGSDFEDCLRVPDGETDTNIINETYDRIYQALNGRIVALCTNTSTMESLGYGILRSIDWEKRLLYVLVPPPVVSASSQILSRVKALVGGNLPIPLAMLYRGVYAESFPYLTSLSKRPILGSEPMKSRNNIGRRGLANAQRNSN</sequence>
<organism evidence="2">
    <name type="scientific">Pseudo-nitzschia delicatissima</name>
    <dbReference type="NCBI Taxonomy" id="44447"/>
    <lineage>
        <taxon>Eukaryota</taxon>
        <taxon>Sar</taxon>
        <taxon>Stramenopiles</taxon>
        <taxon>Ochrophyta</taxon>
        <taxon>Bacillariophyta</taxon>
        <taxon>Bacillariophyceae</taxon>
        <taxon>Bacillariophycidae</taxon>
        <taxon>Bacillariales</taxon>
        <taxon>Bacillariaceae</taxon>
        <taxon>Pseudo-nitzschia</taxon>
    </lineage>
</organism>
<name>A0A7S0Y8B5_9STRA</name>
<reference evidence="2" key="1">
    <citation type="submission" date="2021-01" db="EMBL/GenBank/DDBJ databases">
        <authorList>
            <person name="Corre E."/>
            <person name="Pelletier E."/>
            <person name="Niang G."/>
            <person name="Scheremetjew M."/>
            <person name="Finn R."/>
            <person name="Kale V."/>
            <person name="Holt S."/>
            <person name="Cochrane G."/>
            <person name="Meng A."/>
            <person name="Brown T."/>
            <person name="Cohen L."/>
        </authorList>
    </citation>
    <scope>NUCLEOTIDE SEQUENCE</scope>
    <source>
        <strain evidence="2">UNC1205</strain>
    </source>
</reference>
<evidence type="ECO:0000259" key="1">
    <source>
        <dbReference type="Pfam" id="PF25467"/>
    </source>
</evidence>
<gene>
    <name evidence="2" type="ORF">PDEL1432_LOCUS2508</name>
</gene>
<proteinExistence type="predicted"/>
<feature type="domain" description="NOL9 C-terminal" evidence="1">
    <location>
        <begin position="148"/>
        <end position="218"/>
    </location>
</feature>
<dbReference type="Pfam" id="PF25467">
    <property type="entry name" value="NOL9_C"/>
    <property type="match status" value="1"/>
</dbReference>
<dbReference type="EMBL" id="HBFL01003541">
    <property type="protein sequence ID" value="CAD8762468.1"/>
    <property type="molecule type" value="Transcribed_RNA"/>
</dbReference>
<dbReference type="InterPro" id="IPR057570">
    <property type="entry name" value="NOL9_C"/>
</dbReference>
<accession>A0A7S0Y8B5</accession>
<dbReference type="AlphaFoldDB" id="A0A7S0Y8B5"/>
<evidence type="ECO:0000313" key="2">
    <source>
        <dbReference type="EMBL" id="CAD8762468.1"/>
    </source>
</evidence>
<protein>
    <recommendedName>
        <fullName evidence="1">NOL9 C-terminal domain-containing protein</fullName>
    </recommendedName>
</protein>